<feature type="region of interest" description="Disordered" evidence="1">
    <location>
        <begin position="68"/>
        <end position="149"/>
    </location>
</feature>
<feature type="compositionally biased region" description="Basic and acidic residues" evidence="1">
    <location>
        <begin position="107"/>
        <end position="130"/>
    </location>
</feature>
<accession>A0A7W9M305</accession>
<protein>
    <submittedName>
        <fullName evidence="2">Uncharacterized protein</fullName>
    </submittedName>
</protein>
<comment type="caution">
    <text evidence="2">The sequence shown here is derived from an EMBL/GenBank/DDBJ whole genome shotgun (WGS) entry which is preliminary data.</text>
</comment>
<gene>
    <name evidence="2" type="ORF">F4560_005265</name>
</gene>
<feature type="region of interest" description="Disordered" evidence="1">
    <location>
        <begin position="30"/>
        <end position="54"/>
    </location>
</feature>
<dbReference type="RefSeq" id="WP_184924059.1">
    <property type="nucleotide sequence ID" value="NZ_JACHMO010000001.1"/>
</dbReference>
<name>A0A7W9M305_9PSEU</name>
<evidence type="ECO:0000313" key="2">
    <source>
        <dbReference type="EMBL" id="MBB5805497.1"/>
    </source>
</evidence>
<dbReference type="EMBL" id="JACHMO010000001">
    <property type="protein sequence ID" value="MBB5805497.1"/>
    <property type="molecule type" value="Genomic_DNA"/>
</dbReference>
<dbReference type="AlphaFoldDB" id="A0A7W9M305"/>
<reference evidence="2 3" key="1">
    <citation type="submission" date="2020-08" db="EMBL/GenBank/DDBJ databases">
        <title>Sequencing the genomes of 1000 actinobacteria strains.</title>
        <authorList>
            <person name="Klenk H.-P."/>
        </authorList>
    </citation>
    <scope>NUCLEOTIDE SEQUENCE [LARGE SCALE GENOMIC DNA]</scope>
    <source>
        <strain evidence="2 3">DSM 45486</strain>
    </source>
</reference>
<dbReference type="Proteomes" id="UP000552097">
    <property type="component" value="Unassembled WGS sequence"/>
</dbReference>
<evidence type="ECO:0000313" key="3">
    <source>
        <dbReference type="Proteomes" id="UP000552097"/>
    </source>
</evidence>
<sequence length="149" mass="16279">MSGVVFVVGLCALAFALGCLLTSVVLRRDREQPPPQAAPTPSTTDRTDPTDRFTPMIDLRRLPADFATRPIHRNPVMGIPPALPPSEPSRPRLSLVPDPEPDPEPEEPVRQDEVRHMHVVRDTPVVRDLPRQAVDTPKPALGGEPALGN</sequence>
<proteinExistence type="predicted"/>
<evidence type="ECO:0000256" key="1">
    <source>
        <dbReference type="SAM" id="MobiDB-lite"/>
    </source>
</evidence>
<keyword evidence="3" id="KW-1185">Reference proteome</keyword>
<organism evidence="2 3">
    <name type="scientific">Saccharothrix ecbatanensis</name>
    <dbReference type="NCBI Taxonomy" id="1105145"/>
    <lineage>
        <taxon>Bacteria</taxon>
        <taxon>Bacillati</taxon>
        <taxon>Actinomycetota</taxon>
        <taxon>Actinomycetes</taxon>
        <taxon>Pseudonocardiales</taxon>
        <taxon>Pseudonocardiaceae</taxon>
        <taxon>Saccharothrix</taxon>
    </lineage>
</organism>